<sequence>MSRVDVQLLFRIAGVGIIVAVMATVLKQAGKDEQGQMVTLVGVLVVLMMVVTLLGRFFNLVKATFGMY</sequence>
<dbReference type="STRING" id="292459.STH1860"/>
<dbReference type="Proteomes" id="UP000000417">
    <property type="component" value="Chromosome"/>
</dbReference>
<reference evidence="2 3" key="1">
    <citation type="journal article" date="2004" name="Nucleic Acids Res.">
        <title>Genome sequence of Symbiobacterium thermophilum, an uncultivable bacterium that depends on microbial commensalism.</title>
        <authorList>
            <person name="Ueda K."/>
            <person name="Yamashita A."/>
            <person name="Ishikawa J."/>
            <person name="Shimada M."/>
            <person name="Watsuji T."/>
            <person name="Morimura K."/>
            <person name="Ikeda H."/>
            <person name="Hattori M."/>
            <person name="Beppu T."/>
        </authorList>
    </citation>
    <scope>NUCLEOTIDE SEQUENCE [LARGE SCALE GENOMIC DNA]</scope>
    <source>
        <strain evidence="3">T / IAM 14863</strain>
    </source>
</reference>
<feature type="transmembrane region" description="Helical" evidence="1">
    <location>
        <begin position="6"/>
        <end position="26"/>
    </location>
</feature>
<keyword evidence="1" id="KW-0812">Transmembrane</keyword>
<keyword evidence="1" id="KW-1133">Transmembrane helix</keyword>
<dbReference type="AlphaFoldDB" id="Q67N98"/>
<dbReference type="InterPro" id="IPR025664">
    <property type="entry name" value="Spore_III_AC/AD"/>
</dbReference>
<dbReference type="InterPro" id="IPR009570">
    <property type="entry name" value="Spore_III_AC"/>
</dbReference>
<dbReference type="EMBL" id="AP006840">
    <property type="protein sequence ID" value="BAD40845.1"/>
    <property type="molecule type" value="Genomic_DNA"/>
</dbReference>
<evidence type="ECO:0000313" key="3">
    <source>
        <dbReference type="Proteomes" id="UP000000417"/>
    </source>
</evidence>
<dbReference type="RefSeq" id="WP_011195988.1">
    <property type="nucleotide sequence ID" value="NC_006177.1"/>
</dbReference>
<dbReference type="KEGG" id="sth:STH1860"/>
<name>Q67N98_SYMTH</name>
<accession>Q67N98</accession>
<dbReference type="HOGENOM" id="CLU_194471_2_0_9"/>
<gene>
    <name evidence="2" type="primary">spoIIIAC</name>
    <name evidence="2" type="ordered locus">STH1860</name>
</gene>
<evidence type="ECO:0000256" key="1">
    <source>
        <dbReference type="SAM" id="Phobius"/>
    </source>
</evidence>
<protein>
    <submittedName>
        <fullName evidence="2">Stage III sporulation protein AC</fullName>
    </submittedName>
</protein>
<proteinExistence type="predicted"/>
<keyword evidence="1" id="KW-0472">Membrane</keyword>
<dbReference type="Pfam" id="PF06686">
    <property type="entry name" value="SpoIIIAC"/>
    <property type="match status" value="1"/>
</dbReference>
<organism evidence="2 3">
    <name type="scientific">Symbiobacterium thermophilum (strain DSM 24528 / JCM 14929 / IAM 14863 / T)</name>
    <dbReference type="NCBI Taxonomy" id="292459"/>
    <lineage>
        <taxon>Bacteria</taxon>
        <taxon>Bacillati</taxon>
        <taxon>Bacillota</taxon>
        <taxon>Clostridia</taxon>
        <taxon>Eubacteriales</taxon>
        <taxon>Symbiobacteriaceae</taxon>
        <taxon>Symbiobacterium</taxon>
    </lineage>
</organism>
<feature type="transmembrane region" description="Helical" evidence="1">
    <location>
        <begin position="38"/>
        <end position="58"/>
    </location>
</feature>
<dbReference type="NCBIfam" id="TIGR02848">
    <property type="entry name" value="spore_III_AC"/>
    <property type="match status" value="1"/>
</dbReference>
<keyword evidence="3" id="KW-1185">Reference proteome</keyword>
<evidence type="ECO:0000313" key="2">
    <source>
        <dbReference type="EMBL" id="BAD40845.1"/>
    </source>
</evidence>